<feature type="repeat" description="WD" evidence="3">
    <location>
        <begin position="432"/>
        <end position="473"/>
    </location>
</feature>
<keyword evidence="8" id="KW-0723">Serine/threonine-protein kinase</keyword>
<keyword evidence="6" id="KW-0472">Membrane</keyword>
<keyword evidence="6" id="KW-1133">Transmembrane helix</keyword>
<gene>
    <name evidence="8" type="ORF">ACFQKB_11260</name>
</gene>
<dbReference type="InterPro" id="IPR011009">
    <property type="entry name" value="Kinase-like_dom_sf"/>
</dbReference>
<dbReference type="PROSITE" id="PS50082">
    <property type="entry name" value="WD_REPEATS_2"/>
    <property type="match status" value="5"/>
</dbReference>
<dbReference type="Pfam" id="PF00400">
    <property type="entry name" value="WD40"/>
    <property type="match status" value="6"/>
</dbReference>
<dbReference type="InterPro" id="IPR019775">
    <property type="entry name" value="WD40_repeat_CS"/>
</dbReference>
<dbReference type="InterPro" id="IPR015943">
    <property type="entry name" value="WD40/YVTN_repeat-like_dom_sf"/>
</dbReference>
<dbReference type="InterPro" id="IPR001680">
    <property type="entry name" value="WD40_rpt"/>
</dbReference>
<dbReference type="RefSeq" id="WP_160821031.1">
    <property type="nucleotide sequence ID" value="NZ_JBHSXE010000001.1"/>
</dbReference>
<feature type="domain" description="Protein kinase" evidence="7">
    <location>
        <begin position="15"/>
        <end position="274"/>
    </location>
</feature>
<dbReference type="PROSITE" id="PS00107">
    <property type="entry name" value="PROTEIN_KINASE_ATP"/>
    <property type="match status" value="1"/>
</dbReference>
<evidence type="ECO:0000313" key="9">
    <source>
        <dbReference type="Proteomes" id="UP001596380"/>
    </source>
</evidence>
<dbReference type="Proteomes" id="UP001596380">
    <property type="component" value="Unassembled WGS sequence"/>
</dbReference>
<sequence length="683" mass="71914">MVESEGPGHLIAGHYRLVREIGRGGFGVVWHAWDEWLRRDVAAKRLFLAPSPSVAVEQTRERRRRTLQEARSAARIDHPGAVKVFDVVEHDGAPWLIMELVQGRSLNAVVRSGGPVPPGRAADIGLQVVRALAAAHEAGVVHRDVNPSNVLLGDQRVVLTDFGIAVVEGDPHVTRSGTVMGAPAYTAPERARGEPAVPASDLWSLGATLYFAVEGHRPFPGANANAVLYAILTEDPAEPRLAGPLSPVLEGLLRRDPAERLTASESVGLLEELLRDGPGGLASLHSDPEETPGTPPTGPTVGLDGTAERDDSRLPVRNPGTDAPPTGPERGGSRSRVWRGVAVRRIVAVGTVPVVAFVLIALLLWNGTSAERQSRASPNRGPSGVPQLVGSFAGERVFALAFGQDGRNLAVGGEGRAVRLWDVARRRTVAELRGHGYTVFSAAFSPDGRLLATGGYDGKVILWDAVARRRQRTIETAGTSVGTVAFSPDGRYLACAGADAVRLWGVRGHAWLKTIRGPGESTYTAAFGKQGRLAVAGSATLKLWRMPARPDGPVGTNGVTVSRVSSVVSSLAFDSDGDGGRTLAAGGYDGTVGVWDVAARRRTATLNGHDRSITAVAFRPRSGGSVLATAGGDVVRLWNARTGKAITTIRHGGDVVNAIAFSPDGRLLATGGDDGTVRLWSLS</sequence>
<feature type="repeat" description="WD" evidence="3">
    <location>
        <begin position="649"/>
        <end position="683"/>
    </location>
</feature>
<keyword evidence="9" id="KW-1185">Reference proteome</keyword>
<feature type="binding site" evidence="4">
    <location>
        <position position="44"/>
    </location>
    <ligand>
        <name>ATP</name>
        <dbReference type="ChEBI" id="CHEBI:30616"/>
    </ligand>
</feature>
<keyword evidence="8" id="KW-0808">Transferase</keyword>
<keyword evidence="1 3" id="KW-0853">WD repeat</keyword>
<name>A0ABW2CIR8_9ACTN</name>
<feature type="repeat" description="WD" evidence="3">
    <location>
        <begin position="561"/>
        <end position="605"/>
    </location>
</feature>
<feature type="repeat" description="WD" evidence="3">
    <location>
        <begin position="397"/>
        <end position="431"/>
    </location>
</feature>
<dbReference type="InterPro" id="IPR036322">
    <property type="entry name" value="WD40_repeat_dom_sf"/>
</dbReference>
<evidence type="ECO:0000256" key="1">
    <source>
        <dbReference type="ARBA" id="ARBA00022574"/>
    </source>
</evidence>
<dbReference type="PROSITE" id="PS50011">
    <property type="entry name" value="PROTEIN_KINASE_DOM"/>
    <property type="match status" value="1"/>
</dbReference>
<dbReference type="InterPro" id="IPR017441">
    <property type="entry name" value="Protein_kinase_ATP_BS"/>
</dbReference>
<evidence type="ECO:0000256" key="5">
    <source>
        <dbReference type="SAM" id="MobiDB-lite"/>
    </source>
</evidence>
<dbReference type="InterPro" id="IPR020472">
    <property type="entry name" value="WD40_PAC1"/>
</dbReference>
<dbReference type="CDD" id="cd14014">
    <property type="entry name" value="STKc_PknB_like"/>
    <property type="match status" value="1"/>
</dbReference>
<keyword evidence="8" id="KW-0418">Kinase</keyword>
<dbReference type="GO" id="GO:0004674">
    <property type="term" value="F:protein serine/threonine kinase activity"/>
    <property type="evidence" value="ECO:0007669"/>
    <property type="project" value="UniProtKB-KW"/>
</dbReference>
<evidence type="ECO:0000259" key="7">
    <source>
        <dbReference type="PROSITE" id="PS50011"/>
    </source>
</evidence>
<evidence type="ECO:0000256" key="4">
    <source>
        <dbReference type="PROSITE-ProRule" id="PRU10141"/>
    </source>
</evidence>
<protein>
    <submittedName>
        <fullName evidence="8">WD40 repeat domain-containing serine/threonine protein kinase</fullName>
    </submittedName>
</protein>
<dbReference type="Pfam" id="PF00069">
    <property type="entry name" value="Pkinase"/>
    <property type="match status" value="1"/>
</dbReference>
<feature type="repeat" description="WD" evidence="3">
    <location>
        <begin position="606"/>
        <end position="648"/>
    </location>
</feature>
<dbReference type="Gene3D" id="1.10.510.10">
    <property type="entry name" value="Transferase(Phosphotransferase) domain 1"/>
    <property type="match status" value="1"/>
</dbReference>
<dbReference type="EMBL" id="JBHSXS010000005">
    <property type="protein sequence ID" value="MFC6880340.1"/>
    <property type="molecule type" value="Genomic_DNA"/>
</dbReference>
<feature type="transmembrane region" description="Helical" evidence="6">
    <location>
        <begin position="346"/>
        <end position="365"/>
    </location>
</feature>
<dbReference type="PANTHER" id="PTHR19848:SF8">
    <property type="entry name" value="F-BOX AND WD REPEAT DOMAIN CONTAINING 7"/>
    <property type="match status" value="1"/>
</dbReference>
<dbReference type="PROSITE" id="PS50294">
    <property type="entry name" value="WD_REPEATS_REGION"/>
    <property type="match status" value="3"/>
</dbReference>
<dbReference type="SUPFAM" id="SSF50978">
    <property type="entry name" value="WD40 repeat-like"/>
    <property type="match status" value="1"/>
</dbReference>
<dbReference type="CDD" id="cd00200">
    <property type="entry name" value="WD40"/>
    <property type="match status" value="1"/>
</dbReference>
<keyword evidence="4" id="KW-0067">ATP-binding</keyword>
<proteinExistence type="predicted"/>
<comment type="caution">
    <text evidence="8">The sequence shown here is derived from an EMBL/GenBank/DDBJ whole genome shotgun (WGS) entry which is preliminary data.</text>
</comment>
<dbReference type="PANTHER" id="PTHR19848">
    <property type="entry name" value="WD40 REPEAT PROTEIN"/>
    <property type="match status" value="1"/>
</dbReference>
<evidence type="ECO:0000256" key="2">
    <source>
        <dbReference type="ARBA" id="ARBA00022737"/>
    </source>
</evidence>
<feature type="region of interest" description="Disordered" evidence="5">
    <location>
        <begin position="278"/>
        <end position="335"/>
    </location>
</feature>
<evidence type="ECO:0000256" key="3">
    <source>
        <dbReference type="PROSITE-ProRule" id="PRU00221"/>
    </source>
</evidence>
<dbReference type="SUPFAM" id="SSF56112">
    <property type="entry name" value="Protein kinase-like (PK-like)"/>
    <property type="match status" value="1"/>
</dbReference>
<reference evidence="9" key="1">
    <citation type="journal article" date="2019" name="Int. J. Syst. Evol. Microbiol.">
        <title>The Global Catalogue of Microorganisms (GCM) 10K type strain sequencing project: providing services to taxonomists for standard genome sequencing and annotation.</title>
        <authorList>
            <consortium name="The Broad Institute Genomics Platform"/>
            <consortium name="The Broad Institute Genome Sequencing Center for Infectious Disease"/>
            <person name="Wu L."/>
            <person name="Ma J."/>
        </authorList>
    </citation>
    <scope>NUCLEOTIDE SEQUENCE [LARGE SCALE GENOMIC DNA]</scope>
    <source>
        <strain evidence="9">JCM 3369</strain>
    </source>
</reference>
<dbReference type="PROSITE" id="PS00678">
    <property type="entry name" value="WD_REPEATS_1"/>
    <property type="match status" value="1"/>
</dbReference>
<evidence type="ECO:0000256" key="6">
    <source>
        <dbReference type="SAM" id="Phobius"/>
    </source>
</evidence>
<accession>A0ABW2CIR8</accession>
<dbReference type="PRINTS" id="PR00320">
    <property type="entry name" value="GPROTEINBRPT"/>
</dbReference>
<dbReference type="SMART" id="SM00320">
    <property type="entry name" value="WD40"/>
    <property type="match status" value="7"/>
</dbReference>
<keyword evidence="6" id="KW-0812">Transmembrane</keyword>
<dbReference type="Gene3D" id="2.130.10.10">
    <property type="entry name" value="YVTN repeat-like/Quinoprotein amine dehydrogenase"/>
    <property type="match status" value="2"/>
</dbReference>
<organism evidence="8 9">
    <name type="scientific">Actinomadura yumaensis</name>
    <dbReference type="NCBI Taxonomy" id="111807"/>
    <lineage>
        <taxon>Bacteria</taxon>
        <taxon>Bacillati</taxon>
        <taxon>Actinomycetota</taxon>
        <taxon>Actinomycetes</taxon>
        <taxon>Streptosporangiales</taxon>
        <taxon>Thermomonosporaceae</taxon>
        <taxon>Actinomadura</taxon>
    </lineage>
</organism>
<evidence type="ECO:0000313" key="8">
    <source>
        <dbReference type="EMBL" id="MFC6880340.1"/>
    </source>
</evidence>
<keyword evidence="4" id="KW-0547">Nucleotide-binding</keyword>
<dbReference type="InterPro" id="IPR000719">
    <property type="entry name" value="Prot_kinase_dom"/>
</dbReference>
<keyword evidence="2" id="KW-0677">Repeat</keyword>
<dbReference type="Gene3D" id="3.30.200.20">
    <property type="entry name" value="Phosphorylase Kinase, domain 1"/>
    <property type="match status" value="1"/>
</dbReference>